<organism evidence="2 3">
    <name type="scientific">Actinomadura bangladeshensis</name>
    <dbReference type="NCBI Taxonomy" id="453573"/>
    <lineage>
        <taxon>Bacteria</taxon>
        <taxon>Bacillati</taxon>
        <taxon>Actinomycetota</taxon>
        <taxon>Actinomycetes</taxon>
        <taxon>Streptosporangiales</taxon>
        <taxon>Thermomonosporaceae</taxon>
        <taxon>Actinomadura</taxon>
    </lineage>
</organism>
<comment type="caution">
    <text evidence="2">The sequence shown here is derived from an EMBL/GenBank/DDBJ whole genome shotgun (WGS) entry which is preliminary data.</text>
</comment>
<reference evidence="2 3" key="1">
    <citation type="submission" date="2020-01" db="EMBL/GenBank/DDBJ databases">
        <title>Insect and environment-associated Actinomycetes.</title>
        <authorList>
            <person name="Currrie C."/>
            <person name="Chevrette M."/>
            <person name="Carlson C."/>
            <person name="Stubbendieck R."/>
            <person name="Wendt-Pienkowski E."/>
        </authorList>
    </citation>
    <scope>NUCLEOTIDE SEQUENCE [LARGE SCALE GENOMIC DNA]</scope>
    <source>
        <strain evidence="2 3">SID10258</strain>
    </source>
</reference>
<sequence length="318" mass="33363">MPLPARIGGGAAGPGGGLPVTARQRPLRLSYIDPDGETWDFSDLSGPVQVVNVAGHGSPPVSATTLAMPSGASLPQNYTGSGRTILVSIVAGADTQADFLRLTDRLAQALWTERLGVPAPGTLVIQRPNGTGRRIKVLVTDGPDLSDDDRDKSGLTWTSFVITFKSLDPCWSDATPITLTYQGADSGAGVPPMPPVVLSPYTVLGNTIVNNTGNASAYPVWRITGPGTPTLENVTLGRSFGLATALSGGETVTIDTAPDGSAYAIDQDGEDRWSDLVKSSPRDLWELVKGPNQLNLALSGSSSASRIELSYVRRWLRA</sequence>
<dbReference type="RefSeq" id="WP_163054329.1">
    <property type="nucleotide sequence ID" value="NZ_JAAGLI010000213.1"/>
</dbReference>
<dbReference type="Pfam" id="PF22768">
    <property type="entry name" value="SPP1_Dit"/>
    <property type="match status" value="1"/>
</dbReference>
<protein>
    <recommendedName>
        <fullName evidence="1">Siphovirus-type tail component C-terminal domain-containing protein</fullName>
    </recommendedName>
</protein>
<evidence type="ECO:0000313" key="2">
    <source>
        <dbReference type="EMBL" id="NEA22589.1"/>
    </source>
</evidence>
<dbReference type="EMBL" id="JAAGLI010000213">
    <property type="protein sequence ID" value="NEA22589.1"/>
    <property type="molecule type" value="Genomic_DNA"/>
</dbReference>
<evidence type="ECO:0000313" key="3">
    <source>
        <dbReference type="Proteomes" id="UP000475532"/>
    </source>
</evidence>
<dbReference type="Proteomes" id="UP000475532">
    <property type="component" value="Unassembled WGS sequence"/>
</dbReference>
<proteinExistence type="predicted"/>
<name>A0A6L9QAS1_9ACTN</name>
<accession>A0A6L9QAS1</accession>
<dbReference type="AlphaFoldDB" id="A0A6L9QAS1"/>
<gene>
    <name evidence="2" type="ORF">G3I70_08805</name>
</gene>
<feature type="domain" description="Siphovirus-type tail component C-terminal" evidence="1">
    <location>
        <begin position="212"/>
        <end position="315"/>
    </location>
</feature>
<evidence type="ECO:0000259" key="1">
    <source>
        <dbReference type="Pfam" id="PF22768"/>
    </source>
</evidence>
<dbReference type="InterPro" id="IPR054738">
    <property type="entry name" value="Siphovirus-type_tail_C"/>
</dbReference>